<dbReference type="GO" id="GO:0005829">
    <property type="term" value="C:cytosol"/>
    <property type="evidence" value="ECO:0007669"/>
    <property type="project" value="TreeGrafter"/>
</dbReference>
<dbReference type="InterPro" id="IPR013078">
    <property type="entry name" value="His_Pase_superF_clade-1"/>
</dbReference>
<dbReference type="EMBL" id="MU853773">
    <property type="protein sequence ID" value="KAK3942520.1"/>
    <property type="molecule type" value="Genomic_DNA"/>
</dbReference>
<keyword evidence="1" id="KW-0547">Nucleotide-binding</keyword>
<dbReference type="GO" id="GO:0006000">
    <property type="term" value="P:fructose metabolic process"/>
    <property type="evidence" value="ECO:0007669"/>
    <property type="project" value="InterPro"/>
</dbReference>
<evidence type="ECO:0000256" key="2">
    <source>
        <dbReference type="ARBA" id="ARBA00022840"/>
    </source>
</evidence>
<dbReference type="PANTHER" id="PTHR10606">
    <property type="entry name" value="6-PHOSPHOFRUCTO-2-KINASE/FRUCTOSE-2,6-BISPHOSPHATASE"/>
    <property type="match status" value="1"/>
</dbReference>
<dbReference type="Gene3D" id="3.40.50.300">
    <property type="entry name" value="P-loop containing nucleotide triphosphate hydrolases"/>
    <property type="match status" value="1"/>
</dbReference>
<name>A0AAN6NB54_9PEZI</name>
<feature type="domain" description="6-phosphofructo-2-kinase" evidence="4">
    <location>
        <begin position="5"/>
        <end position="239"/>
    </location>
</feature>
<organism evidence="5 6">
    <name type="scientific">Diplogelasinospora grovesii</name>
    <dbReference type="NCBI Taxonomy" id="303347"/>
    <lineage>
        <taxon>Eukaryota</taxon>
        <taxon>Fungi</taxon>
        <taxon>Dikarya</taxon>
        <taxon>Ascomycota</taxon>
        <taxon>Pezizomycotina</taxon>
        <taxon>Sordariomycetes</taxon>
        <taxon>Sordariomycetidae</taxon>
        <taxon>Sordariales</taxon>
        <taxon>Diplogelasinosporaceae</taxon>
        <taxon>Diplogelasinospora</taxon>
    </lineage>
</organism>
<keyword evidence="6" id="KW-1185">Reference proteome</keyword>
<evidence type="ECO:0000256" key="1">
    <source>
        <dbReference type="ARBA" id="ARBA00022741"/>
    </source>
</evidence>
<protein>
    <submittedName>
        <fullName evidence="5">6-phosphofructo-2-kinase-domain-containing protein</fullName>
    </submittedName>
</protein>
<reference evidence="6" key="1">
    <citation type="journal article" date="2023" name="Mol. Phylogenet. Evol.">
        <title>Genome-scale phylogeny and comparative genomics of the fungal order Sordariales.</title>
        <authorList>
            <person name="Hensen N."/>
            <person name="Bonometti L."/>
            <person name="Westerberg I."/>
            <person name="Brannstrom I.O."/>
            <person name="Guillou S."/>
            <person name="Cros-Aarteil S."/>
            <person name="Calhoun S."/>
            <person name="Haridas S."/>
            <person name="Kuo A."/>
            <person name="Mondo S."/>
            <person name="Pangilinan J."/>
            <person name="Riley R."/>
            <person name="LaButti K."/>
            <person name="Andreopoulos B."/>
            <person name="Lipzen A."/>
            <person name="Chen C."/>
            <person name="Yan M."/>
            <person name="Daum C."/>
            <person name="Ng V."/>
            <person name="Clum A."/>
            <person name="Steindorff A."/>
            <person name="Ohm R.A."/>
            <person name="Martin F."/>
            <person name="Silar P."/>
            <person name="Natvig D.O."/>
            <person name="Lalanne C."/>
            <person name="Gautier V."/>
            <person name="Ament-Velasquez S.L."/>
            <person name="Kruys A."/>
            <person name="Hutchinson M.I."/>
            <person name="Powell A.J."/>
            <person name="Barry K."/>
            <person name="Miller A.N."/>
            <person name="Grigoriev I.V."/>
            <person name="Debuchy R."/>
            <person name="Gladieux P."/>
            <person name="Hiltunen Thoren M."/>
            <person name="Johannesson H."/>
        </authorList>
    </citation>
    <scope>NUCLEOTIDE SEQUENCE [LARGE SCALE GENOMIC DNA]</scope>
    <source>
        <strain evidence="6">CBS 340.73</strain>
    </source>
</reference>
<dbReference type="InterPro" id="IPR003094">
    <property type="entry name" value="6Pfruct_kin"/>
</dbReference>
<sequence>MAPRNAAPKLVIIMVGLPARGKSYIVRKLSRYLNWLQYDTRVFNAGERRRTAAHVEGRGDKAKEESRLGRGQFSSSAAFFDPANPDLVSARDQIALETLDELLDWLSGRDSSSIGILDATNSTPKRRQRVLSHIRKRLGSLDWVIFFESCCFDHDILERNFRLKLNGPDYRSQDPNEALRDFRQRVAFYEKSYVPLGKAEEQEKIPYLQVIDVGRKINTHLIQGFLSNQVVEYMLNFNLSERQIWIFCGGESIDDSVGRIGRRSDLTASGQQYAASLVRFIQEERKRWEESRRNRGLEDHRQAKPRSTHEEVTLGSHADNKSPQPLDFCIWTSTMPQTIQTASGFGDEFFAKSQMKMLDDLNAGDMAGLTFEEIAALHPAVYAARKQHKLQYRWPGLGGECYLDLIHRLRPIILELERRKDHMLLVTHRAVVRVLLSYFLDLRRDDLAEMTIPKNWGFSLKPTPYGIDFSAYSYRPESSTFYLEPDARSRFFPS</sequence>
<dbReference type="Pfam" id="PF01591">
    <property type="entry name" value="6PF2K"/>
    <property type="match status" value="1"/>
</dbReference>
<proteinExistence type="predicted"/>
<dbReference type="SUPFAM" id="SSF53254">
    <property type="entry name" value="Phosphoglycerate mutase-like"/>
    <property type="match status" value="1"/>
</dbReference>
<keyword evidence="2" id="KW-0067">ATP-binding</keyword>
<evidence type="ECO:0000259" key="4">
    <source>
        <dbReference type="Pfam" id="PF01591"/>
    </source>
</evidence>
<dbReference type="PRINTS" id="PR00991">
    <property type="entry name" value="6PFRUCTKNASE"/>
</dbReference>
<dbReference type="FunFam" id="3.40.50.300:FF:000644">
    <property type="entry name" value="GpmB, Fructose-2,6-bisphosphatase"/>
    <property type="match status" value="1"/>
</dbReference>
<accession>A0AAN6NB54</accession>
<dbReference type="GO" id="GO:0003873">
    <property type="term" value="F:6-phosphofructo-2-kinase activity"/>
    <property type="evidence" value="ECO:0007669"/>
    <property type="project" value="InterPro"/>
</dbReference>
<dbReference type="InterPro" id="IPR013079">
    <property type="entry name" value="6Phosfructo_kin"/>
</dbReference>
<dbReference type="PANTHER" id="PTHR10606:SF32">
    <property type="entry name" value="6-PHOSPHOFRUCTO-2-KINASE 1"/>
    <property type="match status" value="1"/>
</dbReference>
<dbReference type="InterPro" id="IPR027417">
    <property type="entry name" value="P-loop_NTPase"/>
</dbReference>
<dbReference type="Pfam" id="PF00300">
    <property type="entry name" value="His_Phos_1"/>
    <property type="match status" value="1"/>
</dbReference>
<evidence type="ECO:0000313" key="6">
    <source>
        <dbReference type="Proteomes" id="UP001303473"/>
    </source>
</evidence>
<feature type="region of interest" description="Disordered" evidence="3">
    <location>
        <begin position="289"/>
        <end position="320"/>
    </location>
</feature>
<gene>
    <name evidence="5" type="ORF">QBC46DRAFT_426354</name>
</gene>
<comment type="caution">
    <text evidence="5">The sequence shown here is derived from an EMBL/GenBank/DDBJ whole genome shotgun (WGS) entry which is preliminary data.</text>
</comment>
<dbReference type="Proteomes" id="UP001303473">
    <property type="component" value="Unassembled WGS sequence"/>
</dbReference>
<evidence type="ECO:0000256" key="3">
    <source>
        <dbReference type="SAM" id="MobiDB-lite"/>
    </source>
</evidence>
<feature type="compositionally biased region" description="Basic and acidic residues" evidence="3">
    <location>
        <begin position="289"/>
        <end position="312"/>
    </location>
</feature>
<evidence type="ECO:0000313" key="5">
    <source>
        <dbReference type="EMBL" id="KAK3942520.1"/>
    </source>
</evidence>
<dbReference type="SUPFAM" id="SSF52540">
    <property type="entry name" value="P-loop containing nucleoside triphosphate hydrolases"/>
    <property type="match status" value="1"/>
</dbReference>
<dbReference type="GO" id="GO:0005524">
    <property type="term" value="F:ATP binding"/>
    <property type="evidence" value="ECO:0007669"/>
    <property type="project" value="UniProtKB-KW"/>
</dbReference>
<dbReference type="GO" id="GO:0006003">
    <property type="term" value="P:fructose 2,6-bisphosphate metabolic process"/>
    <property type="evidence" value="ECO:0007669"/>
    <property type="project" value="InterPro"/>
</dbReference>
<dbReference type="PIRSF" id="PIRSF000709">
    <property type="entry name" value="6PFK_2-Ptase"/>
    <property type="match status" value="1"/>
</dbReference>
<dbReference type="InterPro" id="IPR029033">
    <property type="entry name" value="His_PPase_superfam"/>
</dbReference>
<dbReference type="Gene3D" id="3.40.50.1240">
    <property type="entry name" value="Phosphoglycerate mutase-like"/>
    <property type="match status" value="1"/>
</dbReference>
<dbReference type="AlphaFoldDB" id="A0AAN6NB54"/>